<dbReference type="GO" id="GO:0008233">
    <property type="term" value="F:peptidase activity"/>
    <property type="evidence" value="ECO:0007669"/>
    <property type="project" value="UniProtKB-KW"/>
</dbReference>
<feature type="region of interest" description="Disordered" evidence="1">
    <location>
        <begin position="63"/>
        <end position="94"/>
    </location>
</feature>
<dbReference type="EMBL" id="JACJII010000001">
    <property type="protein sequence ID" value="MBA9005202.1"/>
    <property type="molecule type" value="Genomic_DNA"/>
</dbReference>
<dbReference type="GO" id="GO:0006508">
    <property type="term" value="P:proteolysis"/>
    <property type="evidence" value="ECO:0007669"/>
    <property type="project" value="UniProtKB-KW"/>
</dbReference>
<comment type="caution">
    <text evidence="3">The sequence shown here is derived from an EMBL/GenBank/DDBJ whole genome shotgun (WGS) entry which is preliminary data.</text>
</comment>
<dbReference type="AlphaFoldDB" id="A0A7W3N0B8"/>
<keyword evidence="2" id="KW-0472">Membrane</keyword>
<feature type="transmembrane region" description="Helical" evidence="2">
    <location>
        <begin position="35"/>
        <end position="54"/>
    </location>
</feature>
<keyword evidence="2" id="KW-0812">Transmembrane</keyword>
<feature type="compositionally biased region" description="Polar residues" evidence="1">
    <location>
        <begin position="79"/>
        <end position="88"/>
    </location>
</feature>
<evidence type="ECO:0000313" key="4">
    <source>
        <dbReference type="Proteomes" id="UP000539313"/>
    </source>
</evidence>
<keyword evidence="3" id="KW-0378">Hydrolase</keyword>
<keyword evidence="4" id="KW-1185">Reference proteome</keyword>
<protein>
    <submittedName>
        <fullName evidence="3">Membrane protein implicated in regulation of membrane protease activity</fullName>
    </submittedName>
</protein>
<keyword evidence="3" id="KW-0645">Protease</keyword>
<evidence type="ECO:0000313" key="3">
    <source>
        <dbReference type="EMBL" id="MBA9005202.1"/>
    </source>
</evidence>
<evidence type="ECO:0000256" key="2">
    <source>
        <dbReference type="SAM" id="Phobius"/>
    </source>
</evidence>
<keyword evidence="2" id="KW-1133">Transmembrane helix</keyword>
<proteinExistence type="predicted"/>
<evidence type="ECO:0000256" key="1">
    <source>
        <dbReference type="SAM" id="MobiDB-lite"/>
    </source>
</evidence>
<accession>A0A7W3N0B8</accession>
<dbReference type="Proteomes" id="UP000539313">
    <property type="component" value="Unassembled WGS sequence"/>
</dbReference>
<name>A0A7W3N0B8_9ACTN</name>
<feature type="compositionally biased region" description="Basic and acidic residues" evidence="1">
    <location>
        <begin position="64"/>
        <end position="78"/>
    </location>
</feature>
<organism evidence="3 4">
    <name type="scientific">Thermomonospora cellulosilytica</name>
    <dbReference type="NCBI Taxonomy" id="1411118"/>
    <lineage>
        <taxon>Bacteria</taxon>
        <taxon>Bacillati</taxon>
        <taxon>Actinomycetota</taxon>
        <taxon>Actinomycetes</taxon>
        <taxon>Streptosporangiales</taxon>
        <taxon>Thermomonosporaceae</taxon>
        <taxon>Thermomonospora</taxon>
    </lineage>
</organism>
<dbReference type="RefSeq" id="WP_182706430.1">
    <property type="nucleotide sequence ID" value="NZ_JACJII010000001.1"/>
</dbReference>
<feature type="transmembrane region" description="Helical" evidence="2">
    <location>
        <begin position="7"/>
        <end position="29"/>
    </location>
</feature>
<reference evidence="3 4" key="1">
    <citation type="submission" date="2020-08" db="EMBL/GenBank/DDBJ databases">
        <title>Sequencing the genomes of 1000 actinobacteria strains.</title>
        <authorList>
            <person name="Klenk H.-P."/>
        </authorList>
    </citation>
    <scope>NUCLEOTIDE SEQUENCE [LARGE SCALE GENOMIC DNA]</scope>
    <source>
        <strain evidence="3 4">DSM 45823</strain>
    </source>
</reference>
<sequence>MNSRSVAHVVTFLGAVAIFAMGIGLFVAYGWEQLSLFFFALGLVFLAFVLRRYARMNLVYRSRAPSEDRPTGQDRSESVSHSSLPQTSHRWRRS</sequence>
<gene>
    <name evidence="3" type="ORF">HNR21_004084</name>
</gene>